<dbReference type="EMBL" id="JAAIWK010000031">
    <property type="protein sequence ID" value="NEY21340.1"/>
    <property type="molecule type" value="Genomic_DNA"/>
</dbReference>
<dbReference type="AlphaFoldDB" id="A0A6M0PBK9"/>
<accession>A0A6M0PBK9</accession>
<reference evidence="2 3" key="2">
    <citation type="submission" date="2020-03" db="EMBL/GenBank/DDBJ databases">
        <title>Bacillus aquiflavi sp. nov., isolated from yellow water of strong flavor Chinese baijiu in Yibin region of China.</title>
        <authorList>
            <person name="Xie J."/>
        </authorList>
    </citation>
    <scope>NUCLEOTIDE SEQUENCE [LARGE SCALE GENOMIC DNA]</scope>
    <source>
        <strain evidence="2 3">Gsoil 114</strain>
    </source>
</reference>
<keyword evidence="1" id="KW-0812">Transmembrane</keyword>
<dbReference type="RefSeq" id="WP_025730776.1">
    <property type="nucleotide sequence ID" value="NZ_JAAIWK010000031.1"/>
</dbReference>
<feature type="transmembrane region" description="Helical" evidence="1">
    <location>
        <begin position="92"/>
        <end position="111"/>
    </location>
</feature>
<protein>
    <submittedName>
        <fullName evidence="2">Uncharacterized protein</fullName>
    </submittedName>
</protein>
<organism evidence="2 3">
    <name type="scientific">Heyndrickxia ginsengihumi</name>
    <dbReference type="NCBI Taxonomy" id="363870"/>
    <lineage>
        <taxon>Bacteria</taxon>
        <taxon>Bacillati</taxon>
        <taxon>Bacillota</taxon>
        <taxon>Bacilli</taxon>
        <taxon>Bacillales</taxon>
        <taxon>Bacillaceae</taxon>
        <taxon>Heyndrickxia</taxon>
    </lineage>
</organism>
<gene>
    <name evidence="2" type="ORF">G4D61_15450</name>
</gene>
<proteinExistence type="predicted"/>
<keyword evidence="1" id="KW-0472">Membrane</keyword>
<evidence type="ECO:0000256" key="1">
    <source>
        <dbReference type="SAM" id="Phobius"/>
    </source>
</evidence>
<keyword evidence="3" id="KW-1185">Reference proteome</keyword>
<comment type="caution">
    <text evidence="2">The sequence shown here is derived from an EMBL/GenBank/DDBJ whole genome shotgun (WGS) entry which is preliminary data.</text>
</comment>
<dbReference type="Proteomes" id="UP000476934">
    <property type="component" value="Unassembled WGS sequence"/>
</dbReference>
<evidence type="ECO:0000313" key="2">
    <source>
        <dbReference type="EMBL" id="NEY21340.1"/>
    </source>
</evidence>
<name>A0A6M0PBK9_9BACI</name>
<sequence length="165" mass="19585">MKSSRLILIIIFVLSWLTLPLLGREAFKKYLPSAIFMCILTKVLDEYGKRKKWWRFYKGIPPLNSMDIFNIGPYFITSLWVLKLTYGKFPKYFMSNTILHILFIFHGIKYIQRLNILSLVKLTKVQYLLIDAARALILYGFQYIQEKIQACFHSIQRKRVHSNAK</sequence>
<keyword evidence="1" id="KW-1133">Transmembrane helix</keyword>
<reference evidence="2 3" key="1">
    <citation type="submission" date="2020-02" db="EMBL/GenBank/DDBJ databases">
        <authorList>
            <person name="Feng H."/>
        </authorList>
    </citation>
    <scope>NUCLEOTIDE SEQUENCE [LARGE SCALE GENOMIC DNA]</scope>
    <source>
        <strain evidence="2 3">Gsoil 114</strain>
    </source>
</reference>
<evidence type="ECO:0000313" key="3">
    <source>
        <dbReference type="Proteomes" id="UP000476934"/>
    </source>
</evidence>
<feature type="transmembrane region" description="Helical" evidence="1">
    <location>
        <begin position="68"/>
        <end position="86"/>
    </location>
</feature>